<reference evidence="1 2" key="1">
    <citation type="journal article" date="2019" name="Nat. Ecol. Evol.">
        <title>Megaphylogeny resolves global patterns of mushroom evolution.</title>
        <authorList>
            <person name="Varga T."/>
            <person name="Krizsan K."/>
            <person name="Foldi C."/>
            <person name="Dima B."/>
            <person name="Sanchez-Garcia M."/>
            <person name="Sanchez-Ramirez S."/>
            <person name="Szollosi G.J."/>
            <person name="Szarkandi J.G."/>
            <person name="Papp V."/>
            <person name="Albert L."/>
            <person name="Andreopoulos W."/>
            <person name="Angelini C."/>
            <person name="Antonin V."/>
            <person name="Barry K.W."/>
            <person name="Bougher N.L."/>
            <person name="Buchanan P."/>
            <person name="Buyck B."/>
            <person name="Bense V."/>
            <person name="Catcheside P."/>
            <person name="Chovatia M."/>
            <person name="Cooper J."/>
            <person name="Damon W."/>
            <person name="Desjardin D."/>
            <person name="Finy P."/>
            <person name="Geml J."/>
            <person name="Haridas S."/>
            <person name="Hughes K."/>
            <person name="Justo A."/>
            <person name="Karasinski D."/>
            <person name="Kautmanova I."/>
            <person name="Kiss B."/>
            <person name="Kocsube S."/>
            <person name="Kotiranta H."/>
            <person name="LaButti K.M."/>
            <person name="Lechner B.E."/>
            <person name="Liimatainen K."/>
            <person name="Lipzen A."/>
            <person name="Lukacs Z."/>
            <person name="Mihaltcheva S."/>
            <person name="Morgado L.N."/>
            <person name="Niskanen T."/>
            <person name="Noordeloos M.E."/>
            <person name="Ohm R.A."/>
            <person name="Ortiz-Santana B."/>
            <person name="Ovrebo C."/>
            <person name="Racz N."/>
            <person name="Riley R."/>
            <person name="Savchenko A."/>
            <person name="Shiryaev A."/>
            <person name="Soop K."/>
            <person name="Spirin V."/>
            <person name="Szebenyi C."/>
            <person name="Tomsovsky M."/>
            <person name="Tulloss R.E."/>
            <person name="Uehling J."/>
            <person name="Grigoriev I.V."/>
            <person name="Vagvolgyi C."/>
            <person name="Papp T."/>
            <person name="Martin F.M."/>
            <person name="Miettinen O."/>
            <person name="Hibbett D.S."/>
            <person name="Nagy L.G."/>
        </authorList>
    </citation>
    <scope>NUCLEOTIDE SEQUENCE [LARGE SCALE GENOMIC DNA]</scope>
    <source>
        <strain evidence="1 2">CBS 309.79</strain>
    </source>
</reference>
<keyword evidence="2" id="KW-1185">Reference proteome</keyword>
<accession>A0A5C3Q724</accession>
<proteinExistence type="predicted"/>
<evidence type="ECO:0000313" key="2">
    <source>
        <dbReference type="Proteomes" id="UP000305067"/>
    </source>
</evidence>
<name>A0A5C3Q724_9AGAR</name>
<sequence length="74" mass="8601">MTCGRARPVSNETPWCPDPTPWFAGSVQSAPLDPICRRLLRWLRSRRHEFVKPVRALLERPMDESFSEQILPLV</sequence>
<organism evidence="1 2">
    <name type="scientific">Pterulicium gracile</name>
    <dbReference type="NCBI Taxonomy" id="1884261"/>
    <lineage>
        <taxon>Eukaryota</taxon>
        <taxon>Fungi</taxon>
        <taxon>Dikarya</taxon>
        <taxon>Basidiomycota</taxon>
        <taxon>Agaricomycotina</taxon>
        <taxon>Agaricomycetes</taxon>
        <taxon>Agaricomycetidae</taxon>
        <taxon>Agaricales</taxon>
        <taxon>Pleurotineae</taxon>
        <taxon>Pterulaceae</taxon>
        <taxon>Pterulicium</taxon>
    </lineage>
</organism>
<dbReference type="EMBL" id="ML178865">
    <property type="protein sequence ID" value="TFK96190.1"/>
    <property type="molecule type" value="Genomic_DNA"/>
</dbReference>
<dbReference type="Proteomes" id="UP000305067">
    <property type="component" value="Unassembled WGS sequence"/>
</dbReference>
<dbReference type="AlphaFoldDB" id="A0A5C3Q724"/>
<evidence type="ECO:0000313" key="1">
    <source>
        <dbReference type="EMBL" id="TFK96190.1"/>
    </source>
</evidence>
<gene>
    <name evidence="1" type="ORF">BDV98DRAFT_576553</name>
</gene>
<protein>
    <submittedName>
        <fullName evidence="1">Uncharacterized protein</fullName>
    </submittedName>
</protein>